<reference evidence="4 5" key="1">
    <citation type="submission" date="2014-04" db="EMBL/GenBank/DDBJ databases">
        <authorList>
            <person name="Hornung B.V."/>
        </authorList>
    </citation>
    <scope>NUCLEOTIDE SEQUENCE [LARGE SCALE GENOMIC DNA]</scope>
    <source>
        <strain evidence="4 5">CRIB</strain>
    </source>
</reference>
<dbReference type="PANTHER" id="PTHR35788">
    <property type="entry name" value="EXPORTED PROTEIN-RELATED"/>
    <property type="match status" value="1"/>
</dbReference>
<accession>A0A1V1I268</accession>
<dbReference type="Pfam" id="PF12229">
    <property type="entry name" value="PG_binding_4"/>
    <property type="match status" value="1"/>
</dbReference>
<dbReference type="KEGG" id="ril:CRIB_1745"/>
<dbReference type="GeneID" id="82205777"/>
<evidence type="ECO:0000256" key="2">
    <source>
        <dbReference type="SAM" id="Phobius"/>
    </source>
</evidence>
<feature type="domain" description="YoaR-like putative peptidoglycan binding" evidence="3">
    <location>
        <begin position="186"/>
        <end position="290"/>
    </location>
</feature>
<keyword evidence="2" id="KW-1133">Transmembrane helix</keyword>
<dbReference type="InterPro" id="IPR022029">
    <property type="entry name" value="YoaR-like_PG-bd"/>
</dbReference>
<name>A0A1V1I268_9FIRM</name>
<protein>
    <submittedName>
        <fullName evidence="4">VanW-like protein</fullName>
    </submittedName>
</protein>
<evidence type="ECO:0000256" key="1">
    <source>
        <dbReference type="SAM" id="MobiDB-lite"/>
    </source>
</evidence>
<feature type="region of interest" description="Disordered" evidence="1">
    <location>
        <begin position="1"/>
        <end position="57"/>
    </location>
</feature>
<dbReference type="Proteomes" id="UP000245622">
    <property type="component" value="Chromosome 1"/>
</dbReference>
<keyword evidence="2" id="KW-0472">Membrane</keyword>
<dbReference type="InterPro" id="IPR052913">
    <property type="entry name" value="Glycopeptide_resist_protein"/>
</dbReference>
<evidence type="ECO:0000313" key="5">
    <source>
        <dbReference type="Proteomes" id="UP000245622"/>
    </source>
</evidence>
<organism evidence="4 5">
    <name type="scientific">Romboutsia ilealis</name>
    <dbReference type="NCBI Taxonomy" id="1115758"/>
    <lineage>
        <taxon>Bacteria</taxon>
        <taxon>Bacillati</taxon>
        <taxon>Bacillota</taxon>
        <taxon>Clostridia</taxon>
        <taxon>Peptostreptococcales</taxon>
        <taxon>Peptostreptococcaceae</taxon>
        <taxon>Romboutsia</taxon>
    </lineage>
</organism>
<dbReference type="Pfam" id="PF04294">
    <property type="entry name" value="VanW"/>
    <property type="match status" value="1"/>
</dbReference>
<keyword evidence="2" id="KW-0812">Transmembrane</keyword>
<evidence type="ECO:0000259" key="3">
    <source>
        <dbReference type="Pfam" id="PF12229"/>
    </source>
</evidence>
<dbReference type="PANTHER" id="PTHR35788:SF1">
    <property type="entry name" value="EXPORTED PROTEIN"/>
    <property type="match status" value="1"/>
</dbReference>
<evidence type="ECO:0000313" key="4">
    <source>
        <dbReference type="EMBL" id="CED94352.1"/>
    </source>
</evidence>
<dbReference type="EMBL" id="LN555523">
    <property type="protein sequence ID" value="CED94352.1"/>
    <property type="molecule type" value="Genomic_DNA"/>
</dbReference>
<gene>
    <name evidence="4" type="ORF">CRIB_1745</name>
</gene>
<dbReference type="RefSeq" id="WP_180701882.1">
    <property type="nucleotide sequence ID" value="NZ_JAVSGX010000027.1"/>
</dbReference>
<keyword evidence="5" id="KW-1185">Reference proteome</keyword>
<dbReference type="AlphaFoldDB" id="A0A1V1I268"/>
<feature type="transmembrane region" description="Helical" evidence="2">
    <location>
        <begin position="111"/>
        <end position="128"/>
    </location>
</feature>
<proteinExistence type="predicted"/>
<sequence>MDKDIKSHKDESNEEKNTETNEKNNLIDKDIEKGSEISNEDKDNKIDKENQTLDISIDKDKECNESKKENIEYEFENNEDLADKEGIDINEDTIDKHQIESKFKLTKKTRNLILVGCTIILLSSIYVGKTVSKYENKIFPGTLVYEQDISNLEKEEVLSKLNKIEKNIEDKKVQININNKIYDIQIKNLVSKYNNDKLYEDIIKNQSEKNIFSKFISIASKKNTNYNLYIEIDEKKFNDLKDEIAQDVNIECIEPKVIINDEKISYKKGEDGSKLDEEALYNDIKEGINSRNLLKENIIINAKLIKDSPKISIDDLKLINHKVSTYTTTYGSGNSRGSNVENAANKIDDLLLMPGEEFSYENAIGPVIASNGYKYAPVISNGKLVDGIGGGVCQVSSTLYNTQLNAGIIPTERRNHSKAVNYVPRGLDATLASGIIDYKFKNTYEYPLVINTKAINGKLTIEIWSNEDALKGIEYKPVSYVSGNVANTYLYGYDKDGNKVYEKHIDTSVYK</sequence>
<dbReference type="InterPro" id="IPR007391">
    <property type="entry name" value="Vancomycin_resist_VanW"/>
</dbReference>